<evidence type="ECO:0000313" key="4">
    <source>
        <dbReference type="EMBL" id="TCC29541.1"/>
    </source>
</evidence>
<evidence type="ECO:0000259" key="3">
    <source>
        <dbReference type="Pfam" id="PF19843"/>
    </source>
</evidence>
<sequence length="202" mass="21267">MTHRNRPTITLLACLTTTALLTSCAQKSPEAGRPNTAPPPATSASSATPTESTSSPSTASGPPERPANAKGLTLAAGEQFVRYYSELLNYASETGNTAPMLDNSEAGCESCKSYAGFVAKANAANGLLKGDYRERVTDVPDLFRGEGGHLGGSANVSVGAYVSQETKTSAPIRVKAAKYKREFGLSVSHGNWVMYEMELVKQ</sequence>
<keyword evidence="2" id="KW-0732">Signal</keyword>
<dbReference type="InterPro" id="IPR046281">
    <property type="entry name" value="DUF6318"/>
</dbReference>
<feature type="compositionally biased region" description="Low complexity" evidence="1">
    <location>
        <begin position="42"/>
        <end position="62"/>
    </location>
</feature>
<dbReference type="Pfam" id="PF19843">
    <property type="entry name" value="DUF6318"/>
    <property type="match status" value="1"/>
</dbReference>
<gene>
    <name evidence="4" type="ORF">E0H92_41700</name>
</gene>
<dbReference type="AlphaFoldDB" id="A0A4R0I981"/>
<evidence type="ECO:0000256" key="2">
    <source>
        <dbReference type="SAM" id="SignalP"/>
    </source>
</evidence>
<evidence type="ECO:0000313" key="5">
    <source>
        <dbReference type="Proteomes" id="UP000294225"/>
    </source>
</evidence>
<evidence type="ECO:0000256" key="1">
    <source>
        <dbReference type="SAM" id="MobiDB-lite"/>
    </source>
</evidence>
<name>A0A4R0I981_9ACTN</name>
<accession>A0A4R0I981</accession>
<organism evidence="4 5">
    <name type="scientific">Kribbella speibonae</name>
    <dbReference type="NCBI Taxonomy" id="1572660"/>
    <lineage>
        <taxon>Bacteria</taxon>
        <taxon>Bacillati</taxon>
        <taxon>Actinomycetota</taxon>
        <taxon>Actinomycetes</taxon>
        <taxon>Propionibacteriales</taxon>
        <taxon>Kribbellaceae</taxon>
        <taxon>Kribbella</taxon>
    </lineage>
</organism>
<comment type="caution">
    <text evidence="4">The sequence shown here is derived from an EMBL/GenBank/DDBJ whole genome shotgun (WGS) entry which is preliminary data.</text>
</comment>
<feature type="chain" id="PRO_5039069120" description="DUF6318 domain-containing protein" evidence="2">
    <location>
        <begin position="28"/>
        <end position="202"/>
    </location>
</feature>
<dbReference type="PROSITE" id="PS51257">
    <property type="entry name" value="PROKAR_LIPOPROTEIN"/>
    <property type="match status" value="1"/>
</dbReference>
<feature type="region of interest" description="Disordered" evidence="1">
    <location>
        <begin position="25"/>
        <end position="69"/>
    </location>
</feature>
<feature type="signal peptide" evidence="2">
    <location>
        <begin position="1"/>
        <end position="27"/>
    </location>
</feature>
<reference evidence="4 5" key="1">
    <citation type="submission" date="2019-02" db="EMBL/GenBank/DDBJ databases">
        <title>Kribbella capetownensis sp. nov. and Kribbella speibonae sp. nov., isolated from soil.</title>
        <authorList>
            <person name="Curtis S.M."/>
            <person name="Norton I."/>
            <person name="Everest G.J."/>
            <person name="Meyers P.R."/>
        </authorList>
    </citation>
    <scope>NUCLEOTIDE SEQUENCE [LARGE SCALE GENOMIC DNA]</scope>
    <source>
        <strain evidence="4 5">YM55</strain>
    </source>
</reference>
<feature type="domain" description="DUF6318" evidence="3">
    <location>
        <begin position="62"/>
        <end position="197"/>
    </location>
</feature>
<dbReference type="EMBL" id="SJKC01000009">
    <property type="protein sequence ID" value="TCC29541.1"/>
    <property type="molecule type" value="Genomic_DNA"/>
</dbReference>
<dbReference type="RefSeq" id="WP_131500196.1">
    <property type="nucleotide sequence ID" value="NZ_SJKC01000009.1"/>
</dbReference>
<dbReference type="Proteomes" id="UP000294225">
    <property type="component" value="Unassembled WGS sequence"/>
</dbReference>
<proteinExistence type="predicted"/>
<protein>
    <recommendedName>
        <fullName evidence="3">DUF6318 domain-containing protein</fullName>
    </recommendedName>
</protein>